<evidence type="ECO:0000256" key="3">
    <source>
        <dbReference type="ARBA" id="ARBA00011952"/>
    </source>
</evidence>
<dbReference type="GO" id="GO:0006096">
    <property type="term" value="P:glycolytic process"/>
    <property type="evidence" value="ECO:0007669"/>
    <property type="project" value="UniProtKB-UniPathway"/>
</dbReference>
<dbReference type="InterPro" id="IPR014710">
    <property type="entry name" value="RmlC-like_jellyroll"/>
</dbReference>
<dbReference type="CDD" id="cd02218">
    <property type="entry name" value="cupin_PGI"/>
    <property type="match status" value="1"/>
</dbReference>
<gene>
    <name evidence="8" type="ORF">A3E29_00100</name>
</gene>
<dbReference type="AlphaFoldDB" id="A0A1F5PIK6"/>
<evidence type="ECO:0000259" key="7">
    <source>
        <dbReference type="Pfam" id="PF06560"/>
    </source>
</evidence>
<dbReference type="GO" id="GO:0004347">
    <property type="term" value="F:glucose-6-phosphate isomerase activity"/>
    <property type="evidence" value="ECO:0007669"/>
    <property type="project" value="UniProtKB-EC"/>
</dbReference>
<sequence>MIDLSKTSGLPIELKEDLRIKFNPPMANREPTYVRKFSQVLPVLLDPKIVPPVEETYLGYRALALPQDEELFQTAHLQYDLTIVPPLKLGREFNKTMGHYHANLPGTAVAHPEVYEVLHGTALFLIQKMDPDFKEVFSVYAIEAQTGEKVIYPPNYGHIMINVGNDVLVTANWLSTDYQPMYEPVSGKQGMAYYVVAGQGKPYDFIPNPAYGPALAPVRVLSKKFMANFPITGAKPIYTAAVINPKNLAFLNDPLKYAVELSTITS</sequence>
<dbReference type="SUPFAM" id="SSF51182">
    <property type="entry name" value="RmlC-like cupins"/>
    <property type="match status" value="1"/>
</dbReference>
<organism evidence="8 9">
    <name type="scientific">Candidatus Doudnabacteria bacterium RIFCSPHIGHO2_12_FULL_48_16</name>
    <dbReference type="NCBI Taxonomy" id="1817838"/>
    <lineage>
        <taxon>Bacteria</taxon>
        <taxon>Candidatus Doudnaibacteriota</taxon>
    </lineage>
</organism>
<dbReference type="UniPathway" id="UPA00109">
    <property type="reaction ID" value="UER00181"/>
</dbReference>
<evidence type="ECO:0000256" key="4">
    <source>
        <dbReference type="ARBA" id="ARBA00022432"/>
    </source>
</evidence>
<dbReference type="EC" id="5.3.1.9" evidence="3"/>
<evidence type="ECO:0000256" key="6">
    <source>
        <dbReference type="ARBA" id="ARBA00029321"/>
    </source>
</evidence>
<dbReference type="EMBL" id="MFEY01000008">
    <property type="protein sequence ID" value="OGE89778.1"/>
    <property type="molecule type" value="Genomic_DNA"/>
</dbReference>
<accession>A0A1F5PIK6</accession>
<evidence type="ECO:0000313" key="8">
    <source>
        <dbReference type="EMBL" id="OGE89778.1"/>
    </source>
</evidence>
<dbReference type="InterPro" id="IPR010551">
    <property type="entry name" value="G6P_isomerase_prok"/>
</dbReference>
<evidence type="ECO:0000256" key="2">
    <source>
        <dbReference type="ARBA" id="ARBA00006542"/>
    </source>
</evidence>
<feature type="domain" description="Glucose-6-phosphate isomerase prokaryote" evidence="7">
    <location>
        <begin position="35"/>
        <end position="198"/>
    </location>
</feature>
<comment type="pathway">
    <text evidence="1">Carbohydrate degradation; glycolysis; D-glyceraldehyde 3-phosphate and glycerone phosphate from D-glucose: step 2/4.</text>
</comment>
<dbReference type="GO" id="GO:0005737">
    <property type="term" value="C:cytoplasm"/>
    <property type="evidence" value="ECO:0007669"/>
    <property type="project" value="InterPro"/>
</dbReference>
<dbReference type="Proteomes" id="UP000177682">
    <property type="component" value="Unassembled WGS sequence"/>
</dbReference>
<evidence type="ECO:0000313" key="9">
    <source>
        <dbReference type="Proteomes" id="UP000177682"/>
    </source>
</evidence>
<proteinExistence type="inferred from homology"/>
<dbReference type="Pfam" id="PF06560">
    <property type="entry name" value="GPI"/>
    <property type="match status" value="1"/>
</dbReference>
<evidence type="ECO:0000256" key="5">
    <source>
        <dbReference type="ARBA" id="ARBA00023152"/>
    </source>
</evidence>
<dbReference type="Gene3D" id="2.60.120.10">
    <property type="entry name" value="Jelly Rolls"/>
    <property type="match status" value="1"/>
</dbReference>
<comment type="catalytic activity">
    <reaction evidence="6">
        <text>alpha-D-glucose 6-phosphate = beta-D-fructose 6-phosphate</text>
        <dbReference type="Rhea" id="RHEA:11816"/>
        <dbReference type="ChEBI" id="CHEBI:57634"/>
        <dbReference type="ChEBI" id="CHEBI:58225"/>
        <dbReference type="EC" id="5.3.1.9"/>
    </reaction>
</comment>
<comment type="caution">
    <text evidence="8">The sequence shown here is derived from an EMBL/GenBank/DDBJ whole genome shotgun (WGS) entry which is preliminary data.</text>
</comment>
<keyword evidence="5" id="KW-0324">Glycolysis</keyword>
<evidence type="ECO:0000256" key="1">
    <source>
        <dbReference type="ARBA" id="ARBA00004926"/>
    </source>
</evidence>
<dbReference type="GO" id="GO:0006094">
    <property type="term" value="P:gluconeogenesis"/>
    <property type="evidence" value="ECO:0007669"/>
    <property type="project" value="UniProtKB-KW"/>
</dbReference>
<reference evidence="8 9" key="1">
    <citation type="journal article" date="2016" name="Nat. Commun.">
        <title>Thousands of microbial genomes shed light on interconnected biogeochemical processes in an aquifer system.</title>
        <authorList>
            <person name="Anantharaman K."/>
            <person name="Brown C.T."/>
            <person name="Hug L.A."/>
            <person name="Sharon I."/>
            <person name="Castelle C.J."/>
            <person name="Probst A.J."/>
            <person name="Thomas B.C."/>
            <person name="Singh A."/>
            <person name="Wilkins M.J."/>
            <person name="Karaoz U."/>
            <person name="Brodie E.L."/>
            <person name="Williams K.H."/>
            <person name="Hubbard S.S."/>
            <person name="Banfield J.F."/>
        </authorList>
    </citation>
    <scope>NUCLEOTIDE SEQUENCE [LARGE SCALE GENOMIC DNA]</scope>
</reference>
<name>A0A1F5PIK6_9BACT</name>
<comment type="similarity">
    <text evidence="2">Belongs to the archaeal-type GPI family.</text>
</comment>
<keyword evidence="4" id="KW-0312">Gluconeogenesis</keyword>
<dbReference type="InterPro" id="IPR011051">
    <property type="entry name" value="RmlC_Cupin_sf"/>
</dbReference>
<protein>
    <recommendedName>
        <fullName evidence="3">glucose-6-phosphate isomerase</fullName>
        <ecNumber evidence="3">5.3.1.9</ecNumber>
    </recommendedName>
</protein>